<dbReference type="Proteomes" id="UP000032427">
    <property type="component" value="Chromosome 1"/>
</dbReference>
<proteinExistence type="predicted"/>
<dbReference type="EMBL" id="LN554846">
    <property type="protein sequence ID" value="CED71574.1"/>
    <property type="molecule type" value="Genomic_DNA"/>
</dbReference>
<dbReference type="KEGG" id="awd:AWOD_I_1500"/>
<evidence type="ECO:0000313" key="1">
    <source>
        <dbReference type="EMBL" id="CED71574.1"/>
    </source>
</evidence>
<gene>
    <name evidence="1" type="ORF">AWOD_I_1500</name>
</gene>
<organism evidence="1 2">
    <name type="scientific">Aliivibrio wodanis</name>
    <dbReference type="NCBI Taxonomy" id="80852"/>
    <lineage>
        <taxon>Bacteria</taxon>
        <taxon>Pseudomonadati</taxon>
        <taxon>Pseudomonadota</taxon>
        <taxon>Gammaproteobacteria</taxon>
        <taxon>Vibrionales</taxon>
        <taxon>Vibrionaceae</taxon>
        <taxon>Aliivibrio</taxon>
    </lineage>
</organism>
<accession>A0A090KJ54</accession>
<name>A0A090KJ54_9GAMM</name>
<sequence>MRGIVVARSLRENLVFVLVEDDCTITTFYTADCEDFQHRDFVTGDLHTLGGEDITNLSGEFITSAVVENIFARPKPIYLPYYELFSIPPNK</sequence>
<evidence type="ECO:0000313" key="2">
    <source>
        <dbReference type="Proteomes" id="UP000032427"/>
    </source>
</evidence>
<keyword evidence="2" id="KW-1185">Reference proteome</keyword>
<dbReference type="GeneID" id="28541058"/>
<dbReference type="AlphaFoldDB" id="A0A090KJ54"/>
<dbReference type="HOGENOM" id="CLU_2420496_0_0_6"/>
<dbReference type="STRING" id="80852.AWOD_I_1500"/>
<reference evidence="2" key="1">
    <citation type="submission" date="2014-09" db="EMBL/GenBank/DDBJ databases">
        <authorList>
            <person name="Hjerde E."/>
        </authorList>
    </citation>
    <scope>NUCLEOTIDE SEQUENCE [LARGE SCALE GENOMIC DNA]</scope>
    <source>
        <strain evidence="2">06/09/139</strain>
    </source>
</reference>
<protein>
    <submittedName>
        <fullName evidence="1">Uncharacterized phage protein</fullName>
    </submittedName>
</protein>